<evidence type="ECO:0000313" key="18">
    <source>
        <dbReference type="Proteomes" id="UP000245021"/>
    </source>
</evidence>
<accession>A0A2R5HHE5</accession>
<keyword evidence="18" id="KW-1185">Reference proteome</keyword>
<comment type="caution">
    <text evidence="17">The sequence shown here is derived from an EMBL/GenBank/DDBJ whole genome shotgun (WGS) entry which is preliminary data.</text>
</comment>
<dbReference type="GO" id="GO:0008360">
    <property type="term" value="P:regulation of cell shape"/>
    <property type="evidence" value="ECO:0007669"/>
    <property type="project" value="UniProtKB-KW"/>
</dbReference>
<evidence type="ECO:0000256" key="7">
    <source>
        <dbReference type="ARBA" id="ARBA00022729"/>
    </source>
</evidence>
<dbReference type="GO" id="GO:0006508">
    <property type="term" value="P:proteolysis"/>
    <property type="evidence" value="ECO:0007669"/>
    <property type="project" value="UniProtKB-KW"/>
</dbReference>
<dbReference type="InterPro" id="IPR012338">
    <property type="entry name" value="Beta-lactam/transpept-like"/>
</dbReference>
<dbReference type="UniPathway" id="UPA00219"/>
<evidence type="ECO:0000256" key="10">
    <source>
        <dbReference type="ARBA" id="ARBA00022984"/>
    </source>
</evidence>
<dbReference type="InterPro" id="IPR018044">
    <property type="entry name" value="Peptidase_S11"/>
</dbReference>
<keyword evidence="9" id="KW-0133">Cell shape</keyword>
<evidence type="ECO:0000259" key="16">
    <source>
        <dbReference type="SMART" id="SM00936"/>
    </source>
</evidence>
<dbReference type="InterPro" id="IPR012907">
    <property type="entry name" value="Peptidase_S11_C"/>
</dbReference>
<feature type="active site" description="Acyl-ester intermediate" evidence="13">
    <location>
        <position position="81"/>
    </location>
</feature>
<dbReference type="SUPFAM" id="SSF56601">
    <property type="entry name" value="beta-lactamase/transpeptidase-like"/>
    <property type="match status" value="1"/>
</dbReference>
<evidence type="ECO:0000256" key="15">
    <source>
        <dbReference type="RuleBase" id="RU004016"/>
    </source>
</evidence>
<evidence type="ECO:0000256" key="14">
    <source>
        <dbReference type="PIRSR" id="PIRSR618044-2"/>
    </source>
</evidence>
<evidence type="ECO:0000256" key="6">
    <source>
        <dbReference type="ARBA" id="ARBA00022670"/>
    </source>
</evidence>
<dbReference type="Pfam" id="PF00768">
    <property type="entry name" value="Peptidase_S11"/>
    <property type="match status" value="1"/>
</dbReference>
<evidence type="ECO:0000256" key="4">
    <source>
        <dbReference type="ARBA" id="ARBA00012448"/>
    </source>
</evidence>
<comment type="similarity">
    <text evidence="3 15">Belongs to the peptidase S11 family.</text>
</comment>
<feature type="binding site" evidence="14">
    <location>
        <position position="271"/>
    </location>
    <ligand>
        <name>substrate</name>
    </ligand>
</feature>
<keyword evidence="8" id="KW-0378">Hydrolase</keyword>
<reference evidence="17 18" key="1">
    <citation type="journal article" date="2018" name="Genome Announc.">
        <title>Draft Genome Sequence of Lactococcus sp. Strain NtB2 (JCM 32569), Isolated from the Gut of the Higher Termite Nasutitermes takasagoensis.</title>
        <authorList>
            <person name="Noda S."/>
            <person name="Aihara C."/>
            <person name="Yuki M."/>
            <person name="Ohkuma M."/>
        </authorList>
    </citation>
    <scope>NUCLEOTIDE SEQUENCE [LARGE SCALE GENOMIC DNA]</scope>
    <source>
        <strain evidence="17 18">NtB2</strain>
    </source>
</reference>
<comment type="catalytic activity">
    <reaction evidence="12">
        <text>Preferential cleavage: (Ac)2-L-Lys-D-Ala-|-D-Ala. Also transpeptidation of peptidyl-alanyl moieties that are N-acyl substituents of D-alanine.</text>
        <dbReference type="EC" id="3.4.16.4"/>
    </reaction>
</comment>
<comment type="function">
    <text evidence="1">Removes C-terminal D-alanyl residues from sugar-peptide cell wall precursors.</text>
</comment>
<dbReference type="InterPro" id="IPR037167">
    <property type="entry name" value="Peptidase_S11_C_sf"/>
</dbReference>
<name>A0A2R5HHE5_9LACT</name>
<keyword evidence="5 17" id="KW-0121">Carboxypeptidase</keyword>
<dbReference type="SMART" id="SM00936">
    <property type="entry name" value="PBP5_C"/>
    <property type="match status" value="1"/>
</dbReference>
<dbReference type="GO" id="GO:0071555">
    <property type="term" value="P:cell wall organization"/>
    <property type="evidence" value="ECO:0007669"/>
    <property type="project" value="UniProtKB-KW"/>
</dbReference>
<dbReference type="InterPro" id="IPR015956">
    <property type="entry name" value="Peniciliin-bd_prot_C_sf"/>
</dbReference>
<keyword evidence="6" id="KW-0645">Protease</keyword>
<proteinExistence type="inferred from homology"/>
<dbReference type="InterPro" id="IPR001967">
    <property type="entry name" value="Peptidase_S11_N"/>
</dbReference>
<evidence type="ECO:0000256" key="13">
    <source>
        <dbReference type="PIRSR" id="PIRSR618044-1"/>
    </source>
</evidence>
<protein>
    <recommendedName>
        <fullName evidence="4">serine-type D-Ala-D-Ala carboxypeptidase</fullName>
        <ecNumber evidence="4">3.4.16.4</ecNumber>
    </recommendedName>
</protein>
<dbReference type="PANTHER" id="PTHR21581">
    <property type="entry name" value="D-ALANYL-D-ALANINE CARBOXYPEPTIDASE"/>
    <property type="match status" value="1"/>
</dbReference>
<comment type="pathway">
    <text evidence="2">Cell wall biogenesis; peptidoglycan biosynthesis.</text>
</comment>
<dbReference type="AlphaFoldDB" id="A0A2R5HHE5"/>
<organism evidence="17 18">
    <name type="scientific">Lactococcus termiticola</name>
    <dbReference type="NCBI Taxonomy" id="2169526"/>
    <lineage>
        <taxon>Bacteria</taxon>
        <taxon>Bacillati</taxon>
        <taxon>Bacillota</taxon>
        <taxon>Bacilli</taxon>
        <taxon>Lactobacillales</taxon>
        <taxon>Streptococcaceae</taxon>
        <taxon>Lactococcus</taxon>
    </lineage>
</organism>
<feature type="domain" description="Peptidase S11 D-Ala-D-Ala carboxypeptidase A C-terminal" evidence="16">
    <location>
        <begin position="325"/>
        <end position="431"/>
    </location>
</feature>
<dbReference type="Gene3D" id="2.60.410.10">
    <property type="entry name" value="D-Ala-D-Ala carboxypeptidase, C-terminal domain"/>
    <property type="match status" value="1"/>
</dbReference>
<dbReference type="GO" id="GO:0009252">
    <property type="term" value="P:peptidoglycan biosynthetic process"/>
    <property type="evidence" value="ECO:0007669"/>
    <property type="project" value="UniProtKB-UniPathway"/>
</dbReference>
<evidence type="ECO:0000256" key="8">
    <source>
        <dbReference type="ARBA" id="ARBA00022801"/>
    </source>
</evidence>
<evidence type="ECO:0000256" key="2">
    <source>
        <dbReference type="ARBA" id="ARBA00004752"/>
    </source>
</evidence>
<feature type="active site" description="Proton acceptor" evidence="13">
    <location>
        <position position="84"/>
    </location>
</feature>
<evidence type="ECO:0000313" key="17">
    <source>
        <dbReference type="EMBL" id="GBG97487.1"/>
    </source>
</evidence>
<dbReference type="Proteomes" id="UP000245021">
    <property type="component" value="Unassembled WGS sequence"/>
</dbReference>
<dbReference type="EMBL" id="BFFO01000014">
    <property type="protein sequence ID" value="GBG97487.1"/>
    <property type="molecule type" value="Genomic_DNA"/>
</dbReference>
<dbReference type="SUPFAM" id="SSF69189">
    <property type="entry name" value="Penicillin-binding protein associated domain"/>
    <property type="match status" value="1"/>
</dbReference>
<dbReference type="EC" id="3.4.16.4" evidence="4"/>
<dbReference type="Gene3D" id="3.40.710.10">
    <property type="entry name" value="DD-peptidase/beta-lactamase superfamily"/>
    <property type="match status" value="1"/>
</dbReference>
<sequence>MQRIPTITPFWHSPLFCYNIDMKKFTLYLMLGLTLLASFNFVQPVKADTPKIPAKAAMAIDASSGKILFAQNATTPLGIASITKNITAYLVLKAIDEKKLSWDEQVGISDYAFKMAQNAETSNIAISQPNSKYSVRDLFNAMMIQSADSAAVALAEKVGGSEPKFVDMMKQQLKDWGIRDAKIVNASGLPNSLLDGHLYPGTKDDDENLMSAQDVALVAQHLIKDYPDVLNTTKMTTAVFNKGGADEQNLHTYNYMLEGYQDYRTGVDGLKTGTTTLAGACFVGTTYQNNFRIITVILNADNADSNQYARFDATNTLMNYVYGNWAVDDIADEGQSLDDFDKLPVFDGKSKSVDLVASKDVSPVVPMANGTADNSKLSVTFDKSKDAELEAPIKENSPQVTATFSIKDDLGYLPGFKGSQFSLVAKQNVEKQNVFTVAWNHFVRFVNEKL</sequence>
<evidence type="ECO:0000256" key="9">
    <source>
        <dbReference type="ARBA" id="ARBA00022960"/>
    </source>
</evidence>
<feature type="active site" evidence="13">
    <location>
        <position position="146"/>
    </location>
</feature>
<dbReference type="PANTHER" id="PTHR21581:SF11">
    <property type="entry name" value="D-ALANYL-D-ALANINE CARBOXYPEPTIDASE DACA"/>
    <property type="match status" value="1"/>
</dbReference>
<evidence type="ECO:0000256" key="11">
    <source>
        <dbReference type="ARBA" id="ARBA00023316"/>
    </source>
</evidence>
<dbReference type="GO" id="GO:0009002">
    <property type="term" value="F:serine-type D-Ala-D-Ala carboxypeptidase activity"/>
    <property type="evidence" value="ECO:0007669"/>
    <property type="project" value="UniProtKB-EC"/>
</dbReference>
<dbReference type="Pfam" id="PF07943">
    <property type="entry name" value="PBP5_C"/>
    <property type="match status" value="1"/>
</dbReference>
<gene>
    <name evidence="17" type="primary">dacC</name>
    <name evidence="17" type="ORF">NtB2_01633</name>
</gene>
<keyword evidence="7" id="KW-0732">Signal</keyword>
<dbReference type="PRINTS" id="PR00725">
    <property type="entry name" value="DADACBPTASE1"/>
</dbReference>
<evidence type="ECO:0000256" key="12">
    <source>
        <dbReference type="ARBA" id="ARBA00034000"/>
    </source>
</evidence>
<evidence type="ECO:0000256" key="3">
    <source>
        <dbReference type="ARBA" id="ARBA00007164"/>
    </source>
</evidence>
<evidence type="ECO:0000256" key="5">
    <source>
        <dbReference type="ARBA" id="ARBA00022645"/>
    </source>
</evidence>
<keyword evidence="10" id="KW-0573">Peptidoglycan synthesis</keyword>
<evidence type="ECO:0000256" key="1">
    <source>
        <dbReference type="ARBA" id="ARBA00003217"/>
    </source>
</evidence>
<keyword evidence="11" id="KW-0961">Cell wall biogenesis/degradation</keyword>